<evidence type="ECO:0000256" key="3">
    <source>
        <dbReference type="ARBA" id="ARBA00022448"/>
    </source>
</evidence>
<evidence type="ECO:0000256" key="4">
    <source>
        <dbReference type="ARBA" id="ARBA00022490"/>
    </source>
</evidence>
<feature type="domain" description="IPO4/5-like TPR repeats" evidence="9">
    <location>
        <begin position="258"/>
        <end position="337"/>
    </location>
</feature>
<organism evidence="10 11">
    <name type="scientific">Diplodia intermedia</name>
    <dbReference type="NCBI Taxonomy" id="856260"/>
    <lineage>
        <taxon>Eukaryota</taxon>
        <taxon>Fungi</taxon>
        <taxon>Dikarya</taxon>
        <taxon>Ascomycota</taxon>
        <taxon>Pezizomycotina</taxon>
        <taxon>Dothideomycetes</taxon>
        <taxon>Dothideomycetes incertae sedis</taxon>
        <taxon>Botryosphaeriales</taxon>
        <taxon>Botryosphaeriaceae</taxon>
        <taxon>Diplodia</taxon>
    </lineage>
</organism>
<gene>
    <name evidence="10" type="primary">PSE1</name>
    <name evidence="10" type="ORF">SLS58_009431</name>
</gene>
<dbReference type="Pfam" id="PF25574">
    <property type="entry name" value="TPR_IMB1"/>
    <property type="match status" value="1"/>
</dbReference>
<dbReference type="Pfam" id="PF25780">
    <property type="entry name" value="TPR_IPO5"/>
    <property type="match status" value="2"/>
</dbReference>
<keyword evidence="4" id="KW-0963">Cytoplasm</keyword>
<dbReference type="InterPro" id="IPR057672">
    <property type="entry name" value="TPR_IPO4/5"/>
</dbReference>
<keyword evidence="11" id="KW-1185">Reference proteome</keyword>
<keyword evidence="6" id="KW-0653">Protein transport</keyword>
<evidence type="ECO:0000256" key="2">
    <source>
        <dbReference type="ARBA" id="ARBA00004496"/>
    </source>
</evidence>
<reference evidence="10 11" key="1">
    <citation type="journal article" date="2023" name="Plant Dis.">
        <title>First Report of Diplodia intermedia Causing Canker and Dieback Diseases on Apple Trees in Canada.</title>
        <authorList>
            <person name="Ellouze W."/>
            <person name="Ilyukhin E."/>
            <person name="Sulman M."/>
            <person name="Ali S."/>
        </authorList>
    </citation>
    <scope>NUCLEOTIDE SEQUENCE [LARGE SCALE GENOMIC DNA]</scope>
    <source>
        <strain evidence="10 11">M45-28</strain>
    </source>
</reference>
<accession>A0ABR3TDC3</accession>
<dbReference type="Pfam" id="PF18808">
    <property type="entry name" value="Importin_rep_4"/>
    <property type="match status" value="1"/>
</dbReference>
<dbReference type="InterPro" id="IPR011989">
    <property type="entry name" value="ARM-like"/>
</dbReference>
<evidence type="ECO:0000256" key="1">
    <source>
        <dbReference type="ARBA" id="ARBA00004123"/>
    </source>
</evidence>
<evidence type="ECO:0000313" key="10">
    <source>
        <dbReference type="EMBL" id="KAL1637244.1"/>
    </source>
</evidence>
<evidence type="ECO:0000256" key="6">
    <source>
        <dbReference type="ARBA" id="ARBA00022927"/>
    </source>
</evidence>
<dbReference type="InterPro" id="IPR016024">
    <property type="entry name" value="ARM-type_fold"/>
</dbReference>
<evidence type="ECO:0000256" key="7">
    <source>
        <dbReference type="ARBA" id="ARBA00023242"/>
    </source>
</evidence>
<dbReference type="Gene3D" id="1.25.10.10">
    <property type="entry name" value="Leucine-rich Repeat Variant"/>
    <property type="match status" value="2"/>
</dbReference>
<sequence length="1163" mass="129393">MSILPPDVHQALAALLQGLQSADNLARSNAEEQLNAEWVVARPDVLLVGLVENIQLSEDPSTRSFASVLFRRIATRSRKDPTTDQTKELFLTLPQPQRNVIREKLLQSLEGEQNAQVRNKVGDAIAEIARQYTEEGTDPTQGFSIAEPTVNGGYIIGEPWPELLGGLFKASQSAEPGQRESAFRIFATTPGIIEKQHEDTVLGAFTNGFKDDNIMVLYKHYTFPFFSRPIPCSWRLRKLPTCLDRALSTRLDTWPSQANGKQVRIAAMEAFASFFRSINKKSQQKYYPLIAEILNILPPIKEAGDSDQLSKALVSLIDLAEIAPKMFKPVFNALVNFSITVIQDKELDDQARQNALELMATFADCSPQMCRKDTNYTPDMVTQCLSLMTDVGVDDDDAAEWNASEDLDIDESDQNHVAGEQCMDRLANKLGGGAILPPTFNWLPRMMTSSAWRDRHAALMAISAISEGCREMMVGELDKVLDLVVPALQDQHPRVRWAGCNALGQMSTDFAGTMQEKYHQVVLQNIIPVLQSAEPRVQAHAAAALVNFCEEAEKDVLEPYLDTLLTNLLQLLQSPKRFVQEQALSTIATVADSAEVAFSKYYDTLMPLLFNVLREEQSKEYRLLRAKAMECATLIALAVGKEKMGQDAIALVNLLGTIQQGITDSDDPQASYLLHCWGRMCRVLGQDFLPYLPAVIPPLTELAGAKADIQLLDDEEQVAQVEQEEGWELVPLKGKVIGIKTSTLDDKHMAIELIVIYAQVLEGAFEPYVNEIMDKIAIPGLAFFFHDPVRVASAKCVPQLLNSYKKAHGEQSPQLGQLWARTVEKVLEVLSTEPAIDTLAEMYQCFYECVEILGKNCLTDQHMAAFIDAAKSVLEEYKERVKARLEEQADNDEGEELSEEVAFAIEDDQTLLSDMNKAFHVIFQMMGPAFLPHWERLLEFYTNFVTNPDPTQRQWAICIFDDVLEFCGPQSWNYNQYIINPIVNGMRDDVAANRQAAVYGVGVAAQKGGEPWSEFANNCLPILFEVISRPKAREDDDVFATENACASIAKILHYNSTKVPNVQDVVNAWVDTLPIVNDEEAAPYAYAFLAQLIDQSNPAVLAKAPQCFTHVAMALEAETLQGNIASQVVRATKQLVQTAGLDANQLLLSLTPEAQHTVRAYFG</sequence>
<evidence type="ECO:0000259" key="8">
    <source>
        <dbReference type="Pfam" id="PF25574"/>
    </source>
</evidence>
<dbReference type="Pfam" id="PF18816">
    <property type="entry name" value="Importin_rep_5"/>
    <property type="match status" value="1"/>
</dbReference>
<proteinExistence type="predicted"/>
<comment type="subcellular location">
    <subcellularLocation>
        <location evidence="2">Cytoplasm</location>
    </subcellularLocation>
    <subcellularLocation>
        <location evidence="1">Nucleus</location>
    </subcellularLocation>
</comment>
<dbReference type="InterPro" id="IPR058584">
    <property type="entry name" value="IMB1_TNPO1-like_TPR"/>
</dbReference>
<feature type="domain" description="Importin subunit beta-1/Transportin-1-like TPR repeats" evidence="8">
    <location>
        <begin position="537"/>
        <end position="708"/>
    </location>
</feature>
<dbReference type="InterPro" id="IPR041389">
    <property type="entry name" value="Importin_rep_6"/>
</dbReference>
<dbReference type="InterPro" id="IPR041653">
    <property type="entry name" value="Importin_rep_4"/>
</dbReference>
<name>A0ABR3TDC3_9PEZI</name>
<feature type="domain" description="IPO4/5-like TPR repeats" evidence="9">
    <location>
        <begin position="159"/>
        <end position="213"/>
    </location>
</feature>
<dbReference type="Pfam" id="PF18829">
    <property type="entry name" value="Importin_rep_6"/>
    <property type="match status" value="1"/>
</dbReference>
<keyword evidence="3" id="KW-0813">Transport</keyword>
<comment type="caution">
    <text evidence="10">The sequence shown here is derived from an EMBL/GenBank/DDBJ whole genome shotgun (WGS) entry which is preliminary data.</text>
</comment>
<keyword evidence="5" id="KW-0677">Repeat</keyword>
<evidence type="ECO:0000259" key="9">
    <source>
        <dbReference type="Pfam" id="PF25780"/>
    </source>
</evidence>
<dbReference type="EMBL" id="JAKEKT020000092">
    <property type="protein sequence ID" value="KAL1637244.1"/>
    <property type="molecule type" value="Genomic_DNA"/>
</dbReference>
<dbReference type="PANTHER" id="PTHR10527">
    <property type="entry name" value="IMPORTIN BETA"/>
    <property type="match status" value="1"/>
</dbReference>
<dbReference type="Proteomes" id="UP001521184">
    <property type="component" value="Unassembled WGS sequence"/>
</dbReference>
<dbReference type="InterPro" id="IPR040928">
    <property type="entry name" value="Importin_rep_5"/>
</dbReference>
<dbReference type="InterPro" id="IPR040122">
    <property type="entry name" value="Importin_beta"/>
</dbReference>
<evidence type="ECO:0000313" key="11">
    <source>
        <dbReference type="Proteomes" id="UP001521184"/>
    </source>
</evidence>
<dbReference type="Pfam" id="PF13513">
    <property type="entry name" value="HEAT_EZ"/>
    <property type="match status" value="1"/>
</dbReference>
<evidence type="ECO:0000256" key="5">
    <source>
        <dbReference type="ARBA" id="ARBA00022737"/>
    </source>
</evidence>
<keyword evidence="7" id="KW-0539">Nucleus</keyword>
<dbReference type="SUPFAM" id="SSF48371">
    <property type="entry name" value="ARM repeat"/>
    <property type="match status" value="1"/>
</dbReference>
<protein>
    <submittedName>
        <fullName evidence="10">Importin subunit beta-3</fullName>
    </submittedName>
</protein>